<dbReference type="FunFam" id="3.40.50.720:FF:000084">
    <property type="entry name" value="Short-chain dehydrogenase reductase"/>
    <property type="match status" value="1"/>
</dbReference>
<organism evidence="9 10">
    <name type="scientific">Bifidobacterium animalis subsp. lactis CNCM I-2494</name>
    <dbReference type="NCBI Taxonomy" id="1042403"/>
    <lineage>
        <taxon>Bacteria</taxon>
        <taxon>Bacillati</taxon>
        <taxon>Actinomycetota</taxon>
        <taxon>Actinomycetes</taxon>
        <taxon>Bifidobacteriales</taxon>
        <taxon>Bifidobacteriaceae</taxon>
        <taxon>Bifidobacterium</taxon>
    </lineage>
</organism>
<feature type="active site" description="Proton acceptor" evidence="6">
    <location>
        <position position="175"/>
    </location>
</feature>
<comment type="catalytic activity">
    <reaction evidence="5">
        <text>(S)-acetoin + NAD(+) = diacetyl + NADH + H(+)</text>
        <dbReference type="Rhea" id="RHEA:27286"/>
        <dbReference type="ChEBI" id="CHEBI:15378"/>
        <dbReference type="ChEBI" id="CHEBI:15687"/>
        <dbReference type="ChEBI" id="CHEBI:16583"/>
        <dbReference type="ChEBI" id="CHEBI:57540"/>
        <dbReference type="ChEBI" id="CHEBI:57945"/>
        <dbReference type="EC" id="1.1.1.304"/>
    </reaction>
</comment>
<dbReference type="GO" id="GO:0006633">
    <property type="term" value="P:fatty acid biosynthetic process"/>
    <property type="evidence" value="ECO:0007669"/>
    <property type="project" value="TreeGrafter"/>
</dbReference>
<dbReference type="GO" id="GO:0045150">
    <property type="term" value="P:acetoin catabolic process"/>
    <property type="evidence" value="ECO:0007669"/>
    <property type="project" value="InterPro"/>
</dbReference>
<dbReference type="NCBIfam" id="NF005559">
    <property type="entry name" value="PRK07231.1"/>
    <property type="match status" value="1"/>
</dbReference>
<protein>
    <recommendedName>
        <fullName evidence="2">diacetyl reductase [(S)-acetoin forming]</fullName>
        <ecNumber evidence="2">1.1.1.304</ecNumber>
    </recommendedName>
</protein>
<evidence type="ECO:0000256" key="3">
    <source>
        <dbReference type="ARBA" id="ARBA00023002"/>
    </source>
</evidence>
<name>A0A806FGF7_BIFAN</name>
<dbReference type="GO" id="GO:0048038">
    <property type="term" value="F:quinone binding"/>
    <property type="evidence" value="ECO:0007669"/>
    <property type="project" value="TreeGrafter"/>
</dbReference>
<dbReference type="EC" id="1.1.1.304" evidence="2"/>
<dbReference type="PRINTS" id="PR00080">
    <property type="entry name" value="SDRFAMILY"/>
</dbReference>
<evidence type="ECO:0000256" key="2">
    <source>
        <dbReference type="ARBA" id="ARBA00012848"/>
    </source>
</evidence>
<dbReference type="SUPFAM" id="SSF51735">
    <property type="entry name" value="NAD(P)-binding Rossmann-fold domains"/>
    <property type="match status" value="1"/>
</dbReference>
<dbReference type="AlphaFoldDB" id="A0A806FGF7"/>
<dbReference type="PRINTS" id="PR00081">
    <property type="entry name" value="GDHRDH"/>
</dbReference>
<dbReference type="PANTHER" id="PTHR42760">
    <property type="entry name" value="SHORT-CHAIN DEHYDROGENASES/REDUCTASES FAMILY MEMBER"/>
    <property type="match status" value="1"/>
</dbReference>
<dbReference type="InterPro" id="IPR014007">
    <property type="entry name" value="23BDH"/>
</dbReference>
<reference evidence="9 10" key="1">
    <citation type="journal article" date="2011" name="J. Bacteriol.">
        <title>Genome Sequence of the Probiotic Strain Bifidobacterium animalis subsp. lactis CNCM I-2494.</title>
        <authorList>
            <person name="Chervaux C."/>
            <person name="Grimaldi C."/>
            <person name="Bolotin A."/>
            <person name="Quinquis B."/>
            <person name="Legrain-Raspaud S."/>
            <person name="van Hylckama Vlieg J.E."/>
            <person name="Denariaz G."/>
            <person name="Smokvina T."/>
        </authorList>
    </citation>
    <scope>NUCLEOTIDE SEQUENCE [LARGE SCALE GENOMIC DNA]</scope>
    <source>
        <strain evidence="9 10">CNCM I-2494</strain>
    </source>
</reference>
<evidence type="ECO:0000256" key="8">
    <source>
        <dbReference type="RuleBase" id="RU000363"/>
    </source>
</evidence>
<dbReference type="Proteomes" id="UP000008394">
    <property type="component" value="Chromosome"/>
</dbReference>
<comment type="similarity">
    <text evidence="1 8">Belongs to the short-chain dehydrogenases/reductases (SDR) family.</text>
</comment>
<dbReference type="NCBIfam" id="TIGR02415">
    <property type="entry name" value="23BDH"/>
    <property type="match status" value="1"/>
</dbReference>
<feature type="binding site" evidence="7">
    <location>
        <position position="175"/>
    </location>
    <ligand>
        <name>NAD(+)</name>
        <dbReference type="ChEBI" id="CHEBI:57540"/>
    </ligand>
</feature>
<keyword evidence="4 7" id="KW-0520">NAD</keyword>
<dbReference type="PANTHER" id="PTHR42760:SF121">
    <property type="entry name" value="3-OXOACYL-(ACYL-CARRIER-PROTEIN) REDUCTASE"/>
    <property type="match status" value="1"/>
</dbReference>
<sequence>MFVRRQRCLHMLPDGKDAMTDIRVAIVTGAARGIGRGIAVKLAKDGFDVAVADLEGQRQEAEETIHRIEQEGRRAFFRPTDVSQRDQVFGLVDDTVNELGTLDAMINNAGICQIKPMLDVTQEELETIYRINLFGMVYGVQAAAKKMIKLGKKTGHIVSASSIAGFEGFPILSAYSSTKFAVRGFTQAAAQELAPYNITVNGYAPGIVDTPMWTFIDEEMSKLNGKPLGQNFKDMVDTIALKRCETPDDVAGVVSFLVSDNARYVTGQTVIVDGGMQYR</sequence>
<feature type="binding site" evidence="7">
    <location>
        <begin position="205"/>
        <end position="210"/>
    </location>
    <ligand>
        <name>NAD(+)</name>
        <dbReference type="ChEBI" id="CHEBI:57540"/>
    </ligand>
</feature>
<gene>
    <name evidence="9" type="ORF">BALAC2494_00398</name>
</gene>
<dbReference type="PROSITE" id="PS00061">
    <property type="entry name" value="ADH_SHORT"/>
    <property type="match status" value="1"/>
</dbReference>
<evidence type="ECO:0000313" key="10">
    <source>
        <dbReference type="Proteomes" id="UP000008394"/>
    </source>
</evidence>
<feature type="binding site" evidence="7">
    <location>
        <begin position="81"/>
        <end position="82"/>
    </location>
    <ligand>
        <name>NAD(+)</name>
        <dbReference type="ChEBI" id="CHEBI:57540"/>
    </ligand>
</feature>
<dbReference type="KEGG" id="bnm:BALAC2494_00398"/>
<dbReference type="Gene3D" id="3.40.50.720">
    <property type="entry name" value="NAD(P)-binding Rossmann-like Domain"/>
    <property type="match status" value="1"/>
</dbReference>
<accession>A0A806FGF7</accession>
<dbReference type="InterPro" id="IPR036291">
    <property type="entry name" value="NAD(P)-bd_dom_sf"/>
</dbReference>
<proteinExistence type="inferred from homology"/>
<dbReference type="GO" id="GO:0052588">
    <property type="term" value="F:diacetyl reductase ((S)-acetoin forming) (NAD+) activity"/>
    <property type="evidence" value="ECO:0007669"/>
    <property type="project" value="UniProtKB-EC"/>
</dbReference>
<evidence type="ECO:0000256" key="7">
    <source>
        <dbReference type="PIRSR" id="PIRSR614007-2"/>
    </source>
</evidence>
<evidence type="ECO:0000313" key="9">
    <source>
        <dbReference type="EMBL" id="AEK30187.1"/>
    </source>
</evidence>
<dbReference type="InterPro" id="IPR002347">
    <property type="entry name" value="SDR_fam"/>
</dbReference>
<evidence type="ECO:0000256" key="4">
    <source>
        <dbReference type="ARBA" id="ARBA00023027"/>
    </source>
</evidence>
<keyword evidence="3 9" id="KW-0560">Oxidoreductase</keyword>
<evidence type="ECO:0000256" key="6">
    <source>
        <dbReference type="PIRSR" id="PIRSR614007-1"/>
    </source>
</evidence>
<dbReference type="Pfam" id="PF00106">
    <property type="entry name" value="adh_short"/>
    <property type="match status" value="1"/>
</dbReference>
<feature type="binding site" evidence="7">
    <location>
        <position position="179"/>
    </location>
    <ligand>
        <name>NAD(+)</name>
        <dbReference type="ChEBI" id="CHEBI:57540"/>
    </ligand>
</feature>
<feature type="binding site" evidence="7">
    <location>
        <position position="53"/>
    </location>
    <ligand>
        <name>NAD(+)</name>
        <dbReference type="ChEBI" id="CHEBI:57540"/>
    </ligand>
</feature>
<feature type="binding site" evidence="7">
    <location>
        <position position="108"/>
    </location>
    <ligand>
        <name>NAD(+)</name>
        <dbReference type="ChEBI" id="CHEBI:57540"/>
    </ligand>
</feature>
<dbReference type="InterPro" id="IPR020904">
    <property type="entry name" value="Sc_DH/Rdtase_CS"/>
</dbReference>
<evidence type="ECO:0000256" key="5">
    <source>
        <dbReference type="ARBA" id="ARBA00047315"/>
    </source>
</evidence>
<evidence type="ECO:0000256" key="1">
    <source>
        <dbReference type="ARBA" id="ARBA00006484"/>
    </source>
</evidence>
<dbReference type="EMBL" id="CP002915">
    <property type="protein sequence ID" value="AEK30187.1"/>
    <property type="molecule type" value="Genomic_DNA"/>
</dbReference>